<feature type="compositionally biased region" description="Basic and acidic residues" evidence="1">
    <location>
        <begin position="47"/>
        <end position="60"/>
    </location>
</feature>
<organism evidence="2 3">
    <name type="scientific">Mortierella hygrophila</name>
    <dbReference type="NCBI Taxonomy" id="979708"/>
    <lineage>
        <taxon>Eukaryota</taxon>
        <taxon>Fungi</taxon>
        <taxon>Fungi incertae sedis</taxon>
        <taxon>Mucoromycota</taxon>
        <taxon>Mortierellomycotina</taxon>
        <taxon>Mortierellomycetes</taxon>
        <taxon>Mortierellales</taxon>
        <taxon>Mortierellaceae</taxon>
        <taxon>Mortierella</taxon>
    </lineage>
</organism>
<comment type="caution">
    <text evidence="2">The sequence shown here is derived from an EMBL/GenBank/DDBJ whole genome shotgun (WGS) entry which is preliminary data.</text>
</comment>
<evidence type="ECO:0000313" key="2">
    <source>
        <dbReference type="EMBL" id="KAF9536123.1"/>
    </source>
</evidence>
<evidence type="ECO:0000313" key="3">
    <source>
        <dbReference type="Proteomes" id="UP000723463"/>
    </source>
</evidence>
<protein>
    <submittedName>
        <fullName evidence="2">Uncharacterized protein</fullName>
    </submittedName>
</protein>
<feature type="compositionally biased region" description="Basic residues" evidence="1">
    <location>
        <begin position="27"/>
        <end position="40"/>
    </location>
</feature>
<sequence>VDMWCEDAILYKVLIGRPYKPSQDKAKMKHKNRGASRPKRPSISGRFSKEVKDYRSEHRATTPRQKIISVGLREHASTTAIDSDSKNDLRRISKHHRLFTH</sequence>
<reference evidence="2" key="1">
    <citation type="journal article" date="2020" name="Fungal Divers.">
        <title>Resolving the Mortierellaceae phylogeny through synthesis of multi-gene phylogenetics and phylogenomics.</title>
        <authorList>
            <person name="Vandepol N."/>
            <person name="Liber J."/>
            <person name="Desiro A."/>
            <person name="Na H."/>
            <person name="Kennedy M."/>
            <person name="Barry K."/>
            <person name="Grigoriev I.V."/>
            <person name="Miller A.N."/>
            <person name="O'Donnell K."/>
            <person name="Stajich J.E."/>
            <person name="Bonito G."/>
        </authorList>
    </citation>
    <scope>NUCLEOTIDE SEQUENCE</scope>
    <source>
        <strain evidence="2">NRRL 2591</strain>
    </source>
</reference>
<dbReference type="Proteomes" id="UP000723463">
    <property type="component" value="Unassembled WGS sequence"/>
</dbReference>
<dbReference type="EMBL" id="JAAAXW010001000">
    <property type="protein sequence ID" value="KAF9536123.1"/>
    <property type="molecule type" value="Genomic_DNA"/>
</dbReference>
<gene>
    <name evidence="2" type="ORF">EC957_000295</name>
</gene>
<dbReference type="AlphaFoldDB" id="A0A9P6EV61"/>
<name>A0A9P6EV61_9FUNG</name>
<proteinExistence type="predicted"/>
<keyword evidence="3" id="KW-1185">Reference proteome</keyword>
<feature type="non-terminal residue" evidence="2">
    <location>
        <position position="1"/>
    </location>
</feature>
<feature type="compositionally biased region" description="Basic residues" evidence="1">
    <location>
        <begin position="92"/>
        <end position="101"/>
    </location>
</feature>
<evidence type="ECO:0000256" key="1">
    <source>
        <dbReference type="SAM" id="MobiDB-lite"/>
    </source>
</evidence>
<accession>A0A9P6EV61</accession>
<feature type="region of interest" description="Disordered" evidence="1">
    <location>
        <begin position="20"/>
        <end position="101"/>
    </location>
</feature>